<dbReference type="Gene3D" id="2.70.98.10">
    <property type="match status" value="1"/>
</dbReference>
<evidence type="ECO:0000256" key="1">
    <source>
        <dbReference type="SAM" id="SignalP"/>
    </source>
</evidence>
<dbReference type="Pfam" id="PF14508">
    <property type="entry name" value="GH97_N"/>
    <property type="match status" value="1"/>
</dbReference>
<dbReference type="InterPro" id="IPR014718">
    <property type="entry name" value="GH-type_carb-bd"/>
</dbReference>
<evidence type="ECO:0000259" key="2">
    <source>
        <dbReference type="Pfam" id="PF14508"/>
    </source>
</evidence>
<dbReference type="InterPro" id="IPR029486">
    <property type="entry name" value="GH97_N"/>
</dbReference>
<protein>
    <submittedName>
        <fullName evidence="3">Glycoside hydrolase family 97 N-terminal domain-containing protein</fullName>
    </submittedName>
</protein>
<feature type="signal peptide" evidence="1">
    <location>
        <begin position="1"/>
        <end position="20"/>
    </location>
</feature>
<dbReference type="Proteomes" id="UP001247805">
    <property type="component" value="Unassembled WGS sequence"/>
</dbReference>
<comment type="caution">
    <text evidence="3">The sequence shown here is derived from an EMBL/GenBank/DDBJ whole genome shotgun (WGS) entry which is preliminary data.</text>
</comment>
<organism evidence="3 4">
    <name type="scientific">Paraglaciecola aquimarina</name>
    <dbReference type="NCBI Taxonomy" id="1235557"/>
    <lineage>
        <taxon>Bacteria</taxon>
        <taxon>Pseudomonadati</taxon>
        <taxon>Pseudomonadota</taxon>
        <taxon>Gammaproteobacteria</taxon>
        <taxon>Alteromonadales</taxon>
        <taxon>Alteromonadaceae</taxon>
        <taxon>Paraglaciecola</taxon>
    </lineage>
</organism>
<feature type="domain" description="Glycosyl-hydrolase 97 N-terminal" evidence="2">
    <location>
        <begin position="25"/>
        <end position="295"/>
    </location>
</feature>
<dbReference type="EMBL" id="JAWDIO010000002">
    <property type="protein sequence ID" value="MDU0353283.1"/>
    <property type="molecule type" value="Genomic_DNA"/>
</dbReference>
<dbReference type="PROSITE" id="PS51257">
    <property type="entry name" value="PROKAR_LIPOPROTEIN"/>
    <property type="match status" value="1"/>
</dbReference>
<dbReference type="PANTHER" id="PTHR35803">
    <property type="entry name" value="GLUCAN 1,4-ALPHA-GLUCOSIDASE SUSB-RELATED"/>
    <property type="match status" value="1"/>
</dbReference>
<dbReference type="RefSeq" id="WP_316024965.1">
    <property type="nucleotide sequence ID" value="NZ_JAWDIO010000002.1"/>
</dbReference>
<keyword evidence="3" id="KW-0378">Hydrolase</keyword>
<feature type="chain" id="PRO_5046079286" evidence="1">
    <location>
        <begin position="21"/>
        <end position="330"/>
    </location>
</feature>
<dbReference type="GO" id="GO:0016787">
    <property type="term" value="F:hydrolase activity"/>
    <property type="evidence" value="ECO:0007669"/>
    <property type="project" value="UniProtKB-KW"/>
</dbReference>
<proteinExistence type="predicted"/>
<evidence type="ECO:0000313" key="4">
    <source>
        <dbReference type="Proteomes" id="UP001247805"/>
    </source>
</evidence>
<dbReference type="InterPro" id="IPR052720">
    <property type="entry name" value="Glycosyl_hydrolase_97"/>
</dbReference>
<accession>A0ABU3STH8</accession>
<gene>
    <name evidence="3" type="ORF">RS130_04470</name>
</gene>
<reference evidence="3 4" key="1">
    <citation type="submission" date="2023-10" db="EMBL/GenBank/DDBJ databases">
        <title>Glaciecola aquimarina strain GGW-M5 nov., isolated from a coastal seawater.</title>
        <authorList>
            <person name="Bayburt H."/>
            <person name="Kim J.M."/>
            <person name="Choi B.J."/>
            <person name="Jeon C.O."/>
        </authorList>
    </citation>
    <scope>NUCLEOTIDE SEQUENCE [LARGE SCALE GENOMIC DNA]</scope>
    <source>
        <strain evidence="3 4">KCTC 32108</strain>
    </source>
</reference>
<evidence type="ECO:0000313" key="3">
    <source>
        <dbReference type="EMBL" id="MDU0353283.1"/>
    </source>
</evidence>
<keyword evidence="4" id="KW-1185">Reference proteome</keyword>
<keyword evidence="1" id="KW-0732">Signal</keyword>
<name>A0ABU3STH8_9ALTE</name>
<sequence>MKLLVLLSSMLLLITGCSQDSISLLSPDGTNSFVVLPSSTEDSSGGISFLVKSNGKTIIQPSVLKILSSDLGFKGGYKVLKVEKSSIENQWSTRFGELSTVPDNYNQATIYLDYQGSKLNLIIRAYNEGVAFSYEIPKQQGLGEIEIDDELISYRFDSDYSVWSTPKREPGKLTAQGEYRKIPLSKLEHGAERPLVIEMKNGLVMALAEARLVDYARLSFNSDPNAELAILSSLDGKVIGSVQDVITGAQKSNRSNNAKIKMSLPFKSPWRVVMIANDYAKLLEQNYLIQNLNDPSKIKDDSWIVLRKSTERKHIDHSRWARRRRFCCRT</sequence>